<dbReference type="OrthoDB" id="696696at2759"/>
<dbReference type="Proteomes" id="UP000008810">
    <property type="component" value="Chromosome 2"/>
</dbReference>
<dbReference type="EnsemblPlants" id="PNT70682">
    <property type="protein sequence ID" value="PNT70682"/>
    <property type="gene ID" value="BRADI_2g15976v3"/>
</dbReference>
<reference evidence="2" key="3">
    <citation type="submission" date="2018-08" db="UniProtKB">
        <authorList>
            <consortium name="EnsemblPlants"/>
        </authorList>
    </citation>
    <scope>IDENTIFICATION</scope>
    <source>
        <strain evidence="2">cv. Bd21</strain>
    </source>
</reference>
<name>A0A2K2D8S4_BRADI</name>
<reference evidence="1 2" key="1">
    <citation type="journal article" date="2010" name="Nature">
        <title>Genome sequencing and analysis of the model grass Brachypodium distachyon.</title>
        <authorList>
            <consortium name="International Brachypodium Initiative"/>
        </authorList>
    </citation>
    <scope>NUCLEOTIDE SEQUENCE [LARGE SCALE GENOMIC DNA]</scope>
    <source>
        <strain evidence="1 2">Bd21</strain>
    </source>
</reference>
<proteinExistence type="predicted"/>
<accession>A0A2K2D8S4</accession>
<evidence type="ECO:0000313" key="2">
    <source>
        <dbReference type="EnsemblPlants" id="PNT70682"/>
    </source>
</evidence>
<dbReference type="Gramene" id="PNT70682">
    <property type="protein sequence ID" value="PNT70682"/>
    <property type="gene ID" value="BRADI_2g15976v3"/>
</dbReference>
<keyword evidence="3" id="KW-1185">Reference proteome</keyword>
<sequence>MAREECLEPVAPLIRDFPLHLQPYAHALIKSKLEESKYYVAVNQIRLHEQFDEFLASSKLDCDVYRFMFSKVTLPVQIDEDCMEVVVNKVPSKFWELEPALRKLSFETLYKWRLKSTPILNVCKDSLRVRKYVYNS</sequence>
<dbReference type="EMBL" id="CM000881">
    <property type="protein sequence ID" value="PNT70682.1"/>
    <property type="molecule type" value="Genomic_DNA"/>
</dbReference>
<evidence type="ECO:0000313" key="3">
    <source>
        <dbReference type="Proteomes" id="UP000008810"/>
    </source>
</evidence>
<evidence type="ECO:0000313" key="1">
    <source>
        <dbReference type="EMBL" id="PNT70682.1"/>
    </source>
</evidence>
<organism evidence="1">
    <name type="scientific">Brachypodium distachyon</name>
    <name type="common">Purple false brome</name>
    <name type="synonym">Trachynia distachya</name>
    <dbReference type="NCBI Taxonomy" id="15368"/>
    <lineage>
        <taxon>Eukaryota</taxon>
        <taxon>Viridiplantae</taxon>
        <taxon>Streptophyta</taxon>
        <taxon>Embryophyta</taxon>
        <taxon>Tracheophyta</taxon>
        <taxon>Spermatophyta</taxon>
        <taxon>Magnoliopsida</taxon>
        <taxon>Liliopsida</taxon>
        <taxon>Poales</taxon>
        <taxon>Poaceae</taxon>
        <taxon>BOP clade</taxon>
        <taxon>Pooideae</taxon>
        <taxon>Stipodae</taxon>
        <taxon>Brachypodieae</taxon>
        <taxon>Brachypodium</taxon>
    </lineage>
</organism>
<gene>
    <name evidence="1" type="ORF">BRADI_2g15976v3</name>
</gene>
<protein>
    <submittedName>
        <fullName evidence="1 2">Uncharacterized protein</fullName>
    </submittedName>
</protein>
<dbReference type="AlphaFoldDB" id="A0A2K2D8S4"/>
<reference evidence="1" key="2">
    <citation type="submission" date="2017-06" db="EMBL/GenBank/DDBJ databases">
        <title>WGS assembly of Brachypodium distachyon.</title>
        <authorList>
            <consortium name="The International Brachypodium Initiative"/>
            <person name="Lucas S."/>
            <person name="Harmon-Smith M."/>
            <person name="Lail K."/>
            <person name="Tice H."/>
            <person name="Grimwood J."/>
            <person name="Bruce D."/>
            <person name="Barry K."/>
            <person name="Shu S."/>
            <person name="Lindquist E."/>
            <person name="Wang M."/>
            <person name="Pitluck S."/>
            <person name="Vogel J.P."/>
            <person name="Garvin D.F."/>
            <person name="Mockler T.C."/>
            <person name="Schmutz J."/>
            <person name="Rokhsar D."/>
            <person name="Bevan M.W."/>
        </authorList>
    </citation>
    <scope>NUCLEOTIDE SEQUENCE</scope>
    <source>
        <strain evidence="1">Bd21</strain>
    </source>
</reference>